<dbReference type="Gramene" id="TVU42739">
    <property type="protein sequence ID" value="TVU42739"/>
    <property type="gene ID" value="EJB05_09160"/>
</dbReference>
<feature type="region of interest" description="Disordered" evidence="1">
    <location>
        <begin position="1"/>
        <end position="37"/>
    </location>
</feature>
<protein>
    <submittedName>
        <fullName evidence="2">Uncharacterized protein</fullName>
    </submittedName>
</protein>
<organism evidence="2 3">
    <name type="scientific">Eragrostis curvula</name>
    <name type="common">weeping love grass</name>
    <dbReference type="NCBI Taxonomy" id="38414"/>
    <lineage>
        <taxon>Eukaryota</taxon>
        <taxon>Viridiplantae</taxon>
        <taxon>Streptophyta</taxon>
        <taxon>Embryophyta</taxon>
        <taxon>Tracheophyta</taxon>
        <taxon>Spermatophyta</taxon>
        <taxon>Magnoliopsida</taxon>
        <taxon>Liliopsida</taxon>
        <taxon>Poales</taxon>
        <taxon>Poaceae</taxon>
        <taxon>PACMAD clade</taxon>
        <taxon>Chloridoideae</taxon>
        <taxon>Eragrostideae</taxon>
        <taxon>Eragrostidinae</taxon>
        <taxon>Eragrostis</taxon>
    </lineage>
</organism>
<dbReference type="EMBL" id="RWGY01000005">
    <property type="protein sequence ID" value="TVU42739.1"/>
    <property type="molecule type" value="Genomic_DNA"/>
</dbReference>
<dbReference type="Proteomes" id="UP000324897">
    <property type="component" value="Unassembled WGS sequence"/>
</dbReference>
<feature type="non-terminal residue" evidence="2">
    <location>
        <position position="1"/>
    </location>
</feature>
<evidence type="ECO:0000256" key="1">
    <source>
        <dbReference type="SAM" id="MobiDB-lite"/>
    </source>
</evidence>
<keyword evidence="3" id="KW-1185">Reference proteome</keyword>
<reference evidence="2 3" key="1">
    <citation type="journal article" date="2019" name="Sci. Rep.">
        <title>A high-quality genome of Eragrostis curvula grass provides insights into Poaceae evolution and supports new strategies to enhance forage quality.</title>
        <authorList>
            <person name="Carballo J."/>
            <person name="Santos B.A.C.M."/>
            <person name="Zappacosta D."/>
            <person name="Garbus I."/>
            <person name="Selva J.P."/>
            <person name="Gallo C.A."/>
            <person name="Diaz A."/>
            <person name="Albertini E."/>
            <person name="Caccamo M."/>
            <person name="Echenique V."/>
        </authorList>
    </citation>
    <scope>NUCLEOTIDE SEQUENCE [LARGE SCALE GENOMIC DNA]</scope>
    <source>
        <strain evidence="3">cv. Victoria</strain>
        <tissue evidence="2">Leaf</tissue>
    </source>
</reference>
<dbReference type="AlphaFoldDB" id="A0A5J9W2W4"/>
<sequence>MIPGFQPRSSHTQPPIDSRISVGRQGDREGRLRVCKPPASWEATGKAAGELGARMLGRFYGKAGRPGAVKCARSGTRKKIKDPARQGPRGLRLNSQDASSL</sequence>
<name>A0A5J9W2W4_9POAL</name>
<accession>A0A5J9W2W4</accession>
<feature type="region of interest" description="Disordered" evidence="1">
    <location>
        <begin position="63"/>
        <end position="101"/>
    </location>
</feature>
<evidence type="ECO:0000313" key="3">
    <source>
        <dbReference type="Proteomes" id="UP000324897"/>
    </source>
</evidence>
<evidence type="ECO:0000313" key="2">
    <source>
        <dbReference type="EMBL" id="TVU42739.1"/>
    </source>
</evidence>
<proteinExistence type="predicted"/>
<comment type="caution">
    <text evidence="2">The sequence shown here is derived from an EMBL/GenBank/DDBJ whole genome shotgun (WGS) entry which is preliminary data.</text>
</comment>
<gene>
    <name evidence="2" type="ORF">EJB05_09160</name>
</gene>